<evidence type="ECO:0000313" key="2">
    <source>
        <dbReference type="EMBL" id="GAU96712.1"/>
    </source>
</evidence>
<feature type="compositionally biased region" description="Polar residues" evidence="1">
    <location>
        <begin position="74"/>
        <end position="95"/>
    </location>
</feature>
<feature type="region of interest" description="Disordered" evidence="1">
    <location>
        <begin position="128"/>
        <end position="162"/>
    </location>
</feature>
<sequence length="162" mass="17406">MVVSKVGVVLGTVLKGTFITSRILSTSCRPLATLAQRPDSGFTFSSISPPLNDALSRRFISKKSDKGAMKSPGASGSSKEGMNSPGATPSSNASGKKSDAKEWENAKLDEWQVRVFLEVNDPGMNCLQMEAVEGDRKWQQQNPTRGPGYTGKDGNKKTSTYD</sequence>
<organism evidence="2 3">
    <name type="scientific">Ramazzottius varieornatus</name>
    <name type="common">Water bear</name>
    <name type="synonym">Tardigrade</name>
    <dbReference type="NCBI Taxonomy" id="947166"/>
    <lineage>
        <taxon>Eukaryota</taxon>
        <taxon>Metazoa</taxon>
        <taxon>Ecdysozoa</taxon>
        <taxon>Tardigrada</taxon>
        <taxon>Eutardigrada</taxon>
        <taxon>Parachela</taxon>
        <taxon>Hypsibioidea</taxon>
        <taxon>Ramazzottiidae</taxon>
        <taxon>Ramazzottius</taxon>
    </lineage>
</organism>
<comment type="caution">
    <text evidence="2">The sequence shown here is derived from an EMBL/GenBank/DDBJ whole genome shotgun (WGS) entry which is preliminary data.</text>
</comment>
<name>A0A1D1V9H2_RAMVA</name>
<evidence type="ECO:0000313" key="3">
    <source>
        <dbReference type="Proteomes" id="UP000186922"/>
    </source>
</evidence>
<keyword evidence="3" id="KW-1185">Reference proteome</keyword>
<gene>
    <name evidence="2" type="primary">RvY_08117-1</name>
    <name evidence="2" type="synonym">RvY_08117.1</name>
    <name evidence="2" type="ORF">RvY_08117</name>
</gene>
<feature type="region of interest" description="Disordered" evidence="1">
    <location>
        <begin position="56"/>
        <end position="104"/>
    </location>
</feature>
<evidence type="ECO:0000256" key="1">
    <source>
        <dbReference type="SAM" id="MobiDB-lite"/>
    </source>
</evidence>
<protein>
    <submittedName>
        <fullName evidence="2">Uncharacterized protein</fullName>
    </submittedName>
</protein>
<reference evidence="2 3" key="1">
    <citation type="journal article" date="2016" name="Nat. Commun.">
        <title>Extremotolerant tardigrade genome and improved radiotolerance of human cultured cells by tardigrade-unique protein.</title>
        <authorList>
            <person name="Hashimoto T."/>
            <person name="Horikawa D.D."/>
            <person name="Saito Y."/>
            <person name="Kuwahara H."/>
            <person name="Kozuka-Hata H."/>
            <person name="Shin-I T."/>
            <person name="Minakuchi Y."/>
            <person name="Ohishi K."/>
            <person name="Motoyama A."/>
            <person name="Aizu T."/>
            <person name="Enomoto A."/>
            <person name="Kondo K."/>
            <person name="Tanaka S."/>
            <person name="Hara Y."/>
            <person name="Koshikawa S."/>
            <person name="Sagara H."/>
            <person name="Miura T."/>
            <person name="Yokobori S."/>
            <person name="Miyagawa K."/>
            <person name="Suzuki Y."/>
            <person name="Kubo T."/>
            <person name="Oyama M."/>
            <person name="Kohara Y."/>
            <person name="Fujiyama A."/>
            <person name="Arakawa K."/>
            <person name="Katayama T."/>
            <person name="Toyoda A."/>
            <person name="Kunieda T."/>
        </authorList>
    </citation>
    <scope>NUCLEOTIDE SEQUENCE [LARGE SCALE GENOMIC DNA]</scope>
    <source>
        <strain evidence="2 3">YOKOZUNA-1</strain>
    </source>
</reference>
<proteinExistence type="predicted"/>
<dbReference type="Proteomes" id="UP000186922">
    <property type="component" value="Unassembled WGS sequence"/>
</dbReference>
<dbReference type="AlphaFoldDB" id="A0A1D1V9H2"/>
<accession>A0A1D1V9H2</accession>
<dbReference type="EMBL" id="BDGG01000003">
    <property type="protein sequence ID" value="GAU96712.1"/>
    <property type="molecule type" value="Genomic_DNA"/>
</dbReference>